<dbReference type="GO" id="GO:0070181">
    <property type="term" value="F:small ribosomal subunit rRNA binding"/>
    <property type="evidence" value="ECO:0007669"/>
    <property type="project" value="TreeGrafter"/>
</dbReference>
<evidence type="ECO:0000256" key="2">
    <source>
        <dbReference type="ARBA" id="ARBA00011458"/>
    </source>
</evidence>
<keyword evidence="10" id="KW-0150">Chloroplast</keyword>
<dbReference type="GO" id="GO:0003735">
    <property type="term" value="F:structural constituent of ribosome"/>
    <property type="evidence" value="ECO:0007669"/>
    <property type="project" value="InterPro"/>
</dbReference>
<name>F8SYE4_9CHLO</name>
<dbReference type="NCBIfam" id="TIGR00165">
    <property type="entry name" value="S18"/>
    <property type="match status" value="1"/>
</dbReference>
<keyword evidence="7" id="KW-0699">rRNA-binding</keyword>
<dbReference type="Pfam" id="PF01084">
    <property type="entry name" value="Ribosomal_S18"/>
    <property type="match status" value="1"/>
</dbReference>
<keyword evidence="4 7" id="KW-0689">Ribosomal protein</keyword>
<reference evidence="10" key="2">
    <citation type="journal article" date="2011" name="Genome Biol. Evol.">
        <title>The chloroplast genome of the green alga Schizomeris leibleinii (Chlorophyceae) provides evidence for bidirectional DNA replication from a single origin in the chaetophorales.</title>
        <authorList>
            <person name="Brouard J.S."/>
            <person name="Otis C."/>
            <person name="Lemieux C."/>
            <person name="Turmel M."/>
        </authorList>
    </citation>
    <scope>NUCLEOTIDE SEQUENCE</scope>
</reference>
<feature type="compositionally biased region" description="Polar residues" evidence="9">
    <location>
        <begin position="1"/>
        <end position="11"/>
    </location>
</feature>
<dbReference type="GeneID" id="10751818"/>
<evidence type="ECO:0000313" key="10">
    <source>
        <dbReference type="EMBL" id="AEH05400.1"/>
    </source>
</evidence>
<dbReference type="GO" id="GO:0006412">
    <property type="term" value="P:translation"/>
    <property type="evidence" value="ECO:0007669"/>
    <property type="project" value="UniProtKB-UniRule"/>
</dbReference>
<dbReference type="AlphaFoldDB" id="F8SYE4"/>
<reference evidence="10" key="1">
    <citation type="submission" date="2010-12" db="EMBL/GenBank/DDBJ databases">
        <authorList>
            <person name="Brouard J.-S."/>
            <person name="Otis C."/>
            <person name="Lemieux C."/>
            <person name="Turmel M."/>
        </authorList>
    </citation>
    <scope>NUCLEOTIDE SEQUENCE</scope>
</reference>
<dbReference type="EMBL" id="HQ700713">
    <property type="protein sequence ID" value="AEH05400.1"/>
    <property type="molecule type" value="Genomic_DNA"/>
</dbReference>
<evidence type="ECO:0000256" key="9">
    <source>
        <dbReference type="SAM" id="MobiDB-lite"/>
    </source>
</evidence>
<evidence type="ECO:0000256" key="6">
    <source>
        <dbReference type="ARBA" id="ARBA00035266"/>
    </source>
</evidence>
<evidence type="ECO:0000256" key="3">
    <source>
        <dbReference type="ARBA" id="ARBA00022884"/>
    </source>
</evidence>
<evidence type="ECO:0000256" key="4">
    <source>
        <dbReference type="ARBA" id="ARBA00022980"/>
    </source>
</evidence>
<dbReference type="PANTHER" id="PTHR13479">
    <property type="entry name" value="30S RIBOSOMAL PROTEIN S18"/>
    <property type="match status" value="1"/>
</dbReference>
<organism evidence="10">
    <name type="scientific">Schizomeris leibleinii</name>
    <dbReference type="NCBI Taxonomy" id="104533"/>
    <lineage>
        <taxon>Eukaryota</taxon>
        <taxon>Viridiplantae</taxon>
        <taxon>Chlorophyta</taxon>
        <taxon>core chlorophytes</taxon>
        <taxon>Chlorophyceae</taxon>
        <taxon>OCC clade</taxon>
        <taxon>Chaetophorales</taxon>
        <taxon>Schizomeridaceae</taxon>
        <taxon>Schizomeris</taxon>
    </lineage>
</organism>
<dbReference type="GO" id="GO:0009507">
    <property type="term" value="C:chloroplast"/>
    <property type="evidence" value="ECO:0007669"/>
    <property type="project" value="UniProtKB-SubCell"/>
</dbReference>
<dbReference type="InterPro" id="IPR001648">
    <property type="entry name" value="Ribosomal_bS18"/>
</dbReference>
<dbReference type="PANTHER" id="PTHR13479:SF40">
    <property type="entry name" value="SMALL RIBOSOMAL SUBUNIT PROTEIN BS18M"/>
    <property type="match status" value="1"/>
</dbReference>
<dbReference type="PRINTS" id="PR00974">
    <property type="entry name" value="RIBOSOMALS18"/>
</dbReference>
<evidence type="ECO:0000256" key="1">
    <source>
        <dbReference type="ARBA" id="ARBA00005589"/>
    </source>
</evidence>
<keyword evidence="5 7" id="KW-0687">Ribonucleoprotein</keyword>
<evidence type="ECO:0000256" key="5">
    <source>
        <dbReference type="ARBA" id="ARBA00023274"/>
    </source>
</evidence>
<dbReference type="HAMAP" id="MF_00270">
    <property type="entry name" value="Ribosomal_bS18"/>
    <property type="match status" value="1"/>
</dbReference>
<geneLocation type="chloroplast" evidence="10"/>
<keyword evidence="3 7" id="KW-0694">RNA-binding</keyword>
<feature type="region of interest" description="Disordered" evidence="9">
    <location>
        <begin position="1"/>
        <end position="25"/>
    </location>
</feature>
<comment type="subunit">
    <text evidence="2 7">Part of the 30S ribosomal subunit.</text>
</comment>
<gene>
    <name evidence="7 10" type="primary">rps18</name>
</gene>
<dbReference type="SUPFAM" id="SSF46911">
    <property type="entry name" value="Ribosomal protein S18"/>
    <property type="match status" value="1"/>
</dbReference>
<sequence>MLKKMGTSNSKKNQKPMVQPKRKKYKNVIDLKKKETVKFFNLKKQERRGKKFSKQKKEKSLTLPVIPPKSVFIILKSRNRKIYDRKLIDYKNRGLLQEYINFTGKIIPRRKTGITTKQQRYLTKAIKTARILGLLPFVKKEKGFFR</sequence>
<accession>F8SYE4</accession>
<protein>
    <recommendedName>
        <fullName evidence="6 7">Small ribosomal subunit protein bS18c</fullName>
    </recommendedName>
</protein>
<proteinExistence type="inferred from homology"/>
<dbReference type="Gene3D" id="4.10.640.10">
    <property type="entry name" value="Ribosomal protein S18"/>
    <property type="match status" value="1"/>
</dbReference>
<evidence type="ECO:0000256" key="7">
    <source>
        <dbReference type="HAMAP-Rule" id="MF_00270"/>
    </source>
</evidence>
<keyword evidence="10" id="KW-0934">Plastid</keyword>
<comment type="subcellular location">
    <subcellularLocation>
        <location evidence="7">Plastid</location>
        <location evidence="7">Chloroplast</location>
    </subcellularLocation>
</comment>
<dbReference type="InterPro" id="IPR036870">
    <property type="entry name" value="Ribosomal_bS18_sf"/>
</dbReference>
<comment type="similarity">
    <text evidence="1 7 8">Belongs to the bacterial ribosomal protein bS18 family.</text>
</comment>
<dbReference type="GO" id="GO:0005763">
    <property type="term" value="C:mitochondrial small ribosomal subunit"/>
    <property type="evidence" value="ECO:0007669"/>
    <property type="project" value="TreeGrafter"/>
</dbReference>
<dbReference type="RefSeq" id="YP_004581355.1">
    <property type="nucleotide sequence ID" value="NC_015645.1"/>
</dbReference>
<evidence type="ECO:0000256" key="8">
    <source>
        <dbReference type="RuleBase" id="RU003910"/>
    </source>
</evidence>